<protein>
    <recommendedName>
        <fullName evidence="4">AAA+ ATPase domain-containing protein</fullName>
    </recommendedName>
</protein>
<dbReference type="InterPro" id="IPR027417">
    <property type="entry name" value="P-loop_NTPase"/>
</dbReference>
<dbReference type="InterPro" id="IPR050905">
    <property type="entry name" value="Plant_NBS-LRR"/>
</dbReference>
<dbReference type="Pfam" id="PF00931">
    <property type="entry name" value="NB-ARC"/>
    <property type="match status" value="1"/>
</dbReference>
<dbReference type="Gene3D" id="3.80.10.10">
    <property type="entry name" value="Ribonuclease Inhibitor"/>
    <property type="match status" value="1"/>
</dbReference>
<evidence type="ECO:0000313" key="5">
    <source>
        <dbReference type="EMBL" id="KDO48538.1"/>
    </source>
</evidence>
<evidence type="ECO:0000256" key="1">
    <source>
        <dbReference type="ARBA" id="ARBA00008894"/>
    </source>
</evidence>
<dbReference type="Gene3D" id="3.40.50.300">
    <property type="entry name" value="P-loop containing nucleotide triphosphate hydrolases"/>
    <property type="match status" value="1"/>
</dbReference>
<dbReference type="PRINTS" id="PR00364">
    <property type="entry name" value="DISEASERSIST"/>
</dbReference>
<keyword evidence="2" id="KW-0611">Plant defense</keyword>
<feature type="coiled-coil region" evidence="3">
    <location>
        <begin position="27"/>
        <end position="61"/>
    </location>
</feature>
<dbReference type="InterPro" id="IPR003593">
    <property type="entry name" value="AAA+_ATPase"/>
</dbReference>
<dbReference type="SMART" id="SM00382">
    <property type="entry name" value="AAA"/>
    <property type="match status" value="1"/>
</dbReference>
<evidence type="ECO:0000256" key="3">
    <source>
        <dbReference type="SAM" id="Coils"/>
    </source>
</evidence>
<evidence type="ECO:0000259" key="4">
    <source>
        <dbReference type="SMART" id="SM00382"/>
    </source>
</evidence>
<reference evidence="5 6" key="1">
    <citation type="submission" date="2014-04" db="EMBL/GenBank/DDBJ databases">
        <authorList>
            <consortium name="International Citrus Genome Consortium"/>
            <person name="Gmitter F."/>
            <person name="Chen C."/>
            <person name="Farmerie W."/>
            <person name="Harkins T."/>
            <person name="Desany B."/>
            <person name="Mohiuddin M."/>
            <person name="Kodira C."/>
            <person name="Borodovsky M."/>
            <person name="Lomsadze A."/>
            <person name="Burns P."/>
            <person name="Jenkins J."/>
            <person name="Prochnik S."/>
            <person name="Shu S."/>
            <person name="Chapman J."/>
            <person name="Pitluck S."/>
            <person name="Schmutz J."/>
            <person name="Rokhsar D."/>
        </authorList>
    </citation>
    <scope>NUCLEOTIDE SEQUENCE</scope>
</reference>
<dbReference type="InterPro" id="IPR032675">
    <property type="entry name" value="LRR_dom_sf"/>
</dbReference>
<dbReference type="PANTHER" id="PTHR33463">
    <property type="entry name" value="NB-ARC DOMAIN-CONTAINING PROTEIN-RELATED"/>
    <property type="match status" value="1"/>
</dbReference>
<accession>A0A067E0B1</accession>
<sequence>MVEIIVTLVLEVVKCLAPPTESRLRYLRNYNANIESLKAEMEKLRDESTRIQRRVSEAKAKGEEIEEKVKKWVIRTDKIIDEAAKFIEDEETNNKRCLKGLCPDFKTRYQLSKKAETELKAIVELREEAGRFDRISYRTFPEEIWLKPHKGYESFESRLSTLKAIQNALSDLNVSIIGVYGMGGIGKTTLVKEVARKVDFSEVSQNPNIKIIQGDIAEKLGLVSCEKVETRRANRLYERLKREKKILIVLDNIWKHVDLESIGIPFGDEHKGYDDVENLKLKSTAIDVAKACGGLPIALTTIGRAMRNKSVLEWKNALRELRIRTPSVVNFEKVRAGCVRATEETFSALYSSGIFYFNFILFKCCMGLGILQRANKMEDAYNKLHALLHELKDSCLLVEDVAISIACRDQNVFLVRNEDVWKWPNEDALKQCHAISLLNSSIPELPEGLECPHLDFLLMVCKDTLIETNIPEKFFSRIKKLKDVDMARMWLFSLPSSIDLLVNLQILCLHQYMLGDIAIIGKLKNLEILSIWGPDIKTLPEELGQLTKLRQLDLVNCFQLKVIAPN</sequence>
<keyword evidence="3" id="KW-0175">Coiled coil</keyword>
<dbReference type="EMBL" id="KK785141">
    <property type="protein sequence ID" value="KDO48538.1"/>
    <property type="molecule type" value="Genomic_DNA"/>
</dbReference>
<evidence type="ECO:0000256" key="2">
    <source>
        <dbReference type="ARBA" id="ARBA00022821"/>
    </source>
</evidence>
<dbReference type="SUPFAM" id="SSF52540">
    <property type="entry name" value="P-loop containing nucleoside triphosphate hydrolases"/>
    <property type="match status" value="1"/>
</dbReference>
<keyword evidence="6" id="KW-1185">Reference proteome</keyword>
<gene>
    <name evidence="5" type="ORF">CISIN_1g045507mg</name>
</gene>
<feature type="domain" description="AAA+ ATPase" evidence="4">
    <location>
        <begin position="173"/>
        <end position="335"/>
    </location>
</feature>
<dbReference type="PANTHER" id="PTHR33463:SF198">
    <property type="entry name" value="RPP4C3"/>
    <property type="match status" value="1"/>
</dbReference>
<organism evidence="5 6">
    <name type="scientific">Citrus sinensis</name>
    <name type="common">Sweet orange</name>
    <name type="synonym">Citrus aurantium var. sinensis</name>
    <dbReference type="NCBI Taxonomy" id="2711"/>
    <lineage>
        <taxon>Eukaryota</taxon>
        <taxon>Viridiplantae</taxon>
        <taxon>Streptophyta</taxon>
        <taxon>Embryophyta</taxon>
        <taxon>Tracheophyta</taxon>
        <taxon>Spermatophyta</taxon>
        <taxon>Magnoliopsida</taxon>
        <taxon>eudicotyledons</taxon>
        <taxon>Gunneridae</taxon>
        <taxon>Pentapetalae</taxon>
        <taxon>rosids</taxon>
        <taxon>malvids</taxon>
        <taxon>Sapindales</taxon>
        <taxon>Rutaceae</taxon>
        <taxon>Aurantioideae</taxon>
        <taxon>Citrus</taxon>
    </lineage>
</organism>
<comment type="similarity">
    <text evidence="1">Belongs to the disease resistance NB-LRR family.</text>
</comment>
<dbReference type="Proteomes" id="UP000027120">
    <property type="component" value="Unassembled WGS sequence"/>
</dbReference>
<dbReference type="GO" id="GO:0043531">
    <property type="term" value="F:ADP binding"/>
    <property type="evidence" value="ECO:0007669"/>
    <property type="project" value="InterPro"/>
</dbReference>
<dbReference type="SUPFAM" id="SSF52058">
    <property type="entry name" value="L domain-like"/>
    <property type="match status" value="1"/>
</dbReference>
<evidence type="ECO:0000313" key="6">
    <source>
        <dbReference type="Proteomes" id="UP000027120"/>
    </source>
</evidence>
<feature type="non-terminal residue" evidence="5">
    <location>
        <position position="566"/>
    </location>
</feature>
<dbReference type="AlphaFoldDB" id="A0A067E0B1"/>
<proteinExistence type="inferred from homology"/>
<name>A0A067E0B1_CITSI</name>
<dbReference type="InterPro" id="IPR002182">
    <property type="entry name" value="NB-ARC"/>
</dbReference>